<keyword evidence="7" id="KW-1185">Reference proteome</keyword>
<dbReference type="RefSeq" id="WP_262435893.1">
    <property type="nucleotide sequence ID" value="NZ_JACRTF010000001.1"/>
</dbReference>
<sequence length="212" mass="24167">MNLTVLKIENYPVASNCYVLYDKSQGNTCILVDPGSENCDSLERTLEEHELLPEYIILTHEHFDHIWGCNYLTNKYKCKLICSGKCATAIKDPKRNHSLFYNQAGFVINHADIILEDVDWKLKWRKYELDFIRAGGHTESGICFTINKYLFTGDSLIKDLKTVTKLYTGSKSALKKTIQTLESMKGHGYVVCAGHGDFFDLDDYNLNVAYGN</sequence>
<evidence type="ECO:0000256" key="3">
    <source>
        <dbReference type="ARBA" id="ARBA00022801"/>
    </source>
</evidence>
<feature type="domain" description="Metallo-beta-lactamase" evidence="5">
    <location>
        <begin position="14"/>
        <end position="195"/>
    </location>
</feature>
<dbReference type="PANTHER" id="PTHR46233">
    <property type="entry name" value="HYDROXYACYLGLUTATHIONE HYDROLASE GLOC"/>
    <property type="match status" value="1"/>
</dbReference>
<dbReference type="EMBL" id="JACRTF010000001">
    <property type="protein sequence ID" value="MBC8594804.1"/>
    <property type="molecule type" value="Genomic_DNA"/>
</dbReference>
<gene>
    <name evidence="6" type="ORF">H8744_16465</name>
</gene>
<dbReference type="GO" id="GO:0046872">
    <property type="term" value="F:metal ion binding"/>
    <property type="evidence" value="ECO:0007669"/>
    <property type="project" value="UniProtKB-KW"/>
</dbReference>
<evidence type="ECO:0000313" key="6">
    <source>
        <dbReference type="EMBL" id="MBC8594804.1"/>
    </source>
</evidence>
<dbReference type="Proteomes" id="UP000651085">
    <property type="component" value="Unassembled WGS sequence"/>
</dbReference>
<keyword evidence="2" id="KW-0479">Metal-binding</keyword>
<keyword evidence="3" id="KW-0378">Hydrolase</keyword>
<evidence type="ECO:0000256" key="1">
    <source>
        <dbReference type="ARBA" id="ARBA00001947"/>
    </source>
</evidence>
<dbReference type="Pfam" id="PF00753">
    <property type="entry name" value="Lactamase_B"/>
    <property type="match status" value="1"/>
</dbReference>
<dbReference type="InterPro" id="IPR036866">
    <property type="entry name" value="RibonucZ/Hydroxyglut_hydro"/>
</dbReference>
<comment type="cofactor">
    <cofactor evidence="1">
        <name>Zn(2+)</name>
        <dbReference type="ChEBI" id="CHEBI:29105"/>
    </cofactor>
</comment>
<evidence type="ECO:0000256" key="2">
    <source>
        <dbReference type="ARBA" id="ARBA00022723"/>
    </source>
</evidence>
<organism evidence="6 7">
    <name type="scientific">Jilunia laotingensis</name>
    <dbReference type="NCBI Taxonomy" id="2763675"/>
    <lineage>
        <taxon>Bacteria</taxon>
        <taxon>Pseudomonadati</taxon>
        <taxon>Bacteroidota</taxon>
        <taxon>Bacteroidia</taxon>
        <taxon>Bacteroidales</taxon>
        <taxon>Bacteroidaceae</taxon>
        <taxon>Jilunia</taxon>
    </lineage>
</organism>
<proteinExistence type="predicted"/>
<keyword evidence="4" id="KW-0862">Zinc</keyword>
<evidence type="ECO:0000256" key="4">
    <source>
        <dbReference type="ARBA" id="ARBA00022833"/>
    </source>
</evidence>
<protein>
    <submittedName>
        <fullName evidence="6">MBL fold metallo-hydrolase</fullName>
    </submittedName>
</protein>
<dbReference type="CDD" id="cd06262">
    <property type="entry name" value="metallo-hydrolase-like_MBL-fold"/>
    <property type="match status" value="1"/>
</dbReference>
<dbReference type="AlphaFoldDB" id="A0A926FAF6"/>
<evidence type="ECO:0000259" key="5">
    <source>
        <dbReference type="SMART" id="SM00849"/>
    </source>
</evidence>
<dbReference type="Gene3D" id="3.60.15.10">
    <property type="entry name" value="Ribonuclease Z/Hydroxyacylglutathione hydrolase-like"/>
    <property type="match status" value="1"/>
</dbReference>
<dbReference type="PANTHER" id="PTHR46233:SF3">
    <property type="entry name" value="HYDROXYACYLGLUTATHIONE HYDROLASE GLOC"/>
    <property type="match status" value="1"/>
</dbReference>
<dbReference type="GO" id="GO:0016787">
    <property type="term" value="F:hydrolase activity"/>
    <property type="evidence" value="ECO:0007669"/>
    <property type="project" value="UniProtKB-KW"/>
</dbReference>
<reference evidence="6" key="1">
    <citation type="submission" date="2020-08" db="EMBL/GenBank/DDBJ databases">
        <title>Genome public.</title>
        <authorList>
            <person name="Liu C."/>
            <person name="Sun Q."/>
        </authorList>
    </citation>
    <scope>NUCLEOTIDE SEQUENCE</scope>
    <source>
        <strain evidence="6">N12</strain>
    </source>
</reference>
<accession>A0A926FAF6</accession>
<name>A0A926FAF6_9BACT</name>
<evidence type="ECO:0000313" key="7">
    <source>
        <dbReference type="Proteomes" id="UP000651085"/>
    </source>
</evidence>
<dbReference type="SMART" id="SM00849">
    <property type="entry name" value="Lactamase_B"/>
    <property type="match status" value="1"/>
</dbReference>
<dbReference type="InterPro" id="IPR001279">
    <property type="entry name" value="Metallo-B-lactamas"/>
</dbReference>
<dbReference type="SUPFAM" id="SSF56281">
    <property type="entry name" value="Metallo-hydrolase/oxidoreductase"/>
    <property type="match status" value="1"/>
</dbReference>
<comment type="caution">
    <text evidence="6">The sequence shown here is derived from an EMBL/GenBank/DDBJ whole genome shotgun (WGS) entry which is preliminary data.</text>
</comment>
<dbReference type="InterPro" id="IPR051453">
    <property type="entry name" value="MBL_Glyoxalase_II"/>
</dbReference>